<dbReference type="Gene3D" id="3.40.710.10">
    <property type="entry name" value="DD-peptidase/beta-lactamase superfamily"/>
    <property type="match status" value="1"/>
</dbReference>
<dbReference type="GO" id="GO:0004180">
    <property type="term" value="F:carboxypeptidase activity"/>
    <property type="evidence" value="ECO:0007669"/>
    <property type="project" value="UniProtKB-KW"/>
</dbReference>
<organism evidence="11 12">
    <name type="scientific">Hyphococcus lacteus</name>
    <dbReference type="NCBI Taxonomy" id="3143536"/>
    <lineage>
        <taxon>Bacteria</taxon>
        <taxon>Pseudomonadati</taxon>
        <taxon>Pseudomonadota</taxon>
        <taxon>Alphaproteobacteria</taxon>
        <taxon>Parvularculales</taxon>
        <taxon>Parvularculaceae</taxon>
        <taxon>Hyphococcus</taxon>
    </lineage>
</organism>
<comment type="caution">
    <text evidence="11">The sequence shown here is derived from an EMBL/GenBank/DDBJ whole genome shotgun (WGS) entry which is preliminary data.</text>
</comment>
<dbReference type="Gene3D" id="3.30.70.1070">
    <property type="entry name" value="Sporulation related repeat"/>
    <property type="match status" value="1"/>
</dbReference>
<dbReference type="EMBL" id="JBEHZE010000001">
    <property type="protein sequence ID" value="MEX6634328.1"/>
    <property type="molecule type" value="Genomic_DNA"/>
</dbReference>
<keyword evidence="3" id="KW-0378">Hydrolase</keyword>
<evidence type="ECO:0000256" key="3">
    <source>
        <dbReference type="ARBA" id="ARBA00022801"/>
    </source>
</evidence>
<keyword evidence="12" id="KW-1185">Reference proteome</keyword>
<dbReference type="PRINTS" id="PR00725">
    <property type="entry name" value="DADACBPTASE1"/>
</dbReference>
<dbReference type="PANTHER" id="PTHR21581:SF6">
    <property type="entry name" value="TRAFFICKING PROTEIN PARTICLE COMPLEX SUBUNIT 12"/>
    <property type="match status" value="1"/>
</dbReference>
<dbReference type="Proteomes" id="UP001560685">
    <property type="component" value="Unassembled WGS sequence"/>
</dbReference>
<dbReference type="InterPro" id="IPR001967">
    <property type="entry name" value="Peptidase_S11_N"/>
</dbReference>
<feature type="signal peptide" evidence="8">
    <location>
        <begin position="1"/>
        <end position="25"/>
    </location>
</feature>
<evidence type="ECO:0000256" key="5">
    <source>
        <dbReference type="ARBA" id="ARBA00022984"/>
    </source>
</evidence>
<dbReference type="InterPro" id="IPR036680">
    <property type="entry name" value="SPOR-like_sf"/>
</dbReference>
<feature type="domain" description="SPOR" evidence="10">
    <location>
        <begin position="377"/>
        <end position="452"/>
    </location>
</feature>
<evidence type="ECO:0000313" key="11">
    <source>
        <dbReference type="EMBL" id="MEX6634328.1"/>
    </source>
</evidence>
<name>A0ABV3Z770_9PROT</name>
<keyword evidence="11" id="KW-0121">Carboxypeptidase</keyword>
<comment type="similarity">
    <text evidence="1 7">Belongs to the peptidase S11 family.</text>
</comment>
<evidence type="ECO:0000259" key="10">
    <source>
        <dbReference type="Pfam" id="PF05036"/>
    </source>
</evidence>
<reference evidence="11 12" key="1">
    <citation type="submission" date="2024-05" db="EMBL/GenBank/DDBJ databases">
        <title>Three bacterial strains, DH-69, EH-24, and ECK-19 isolated from coastal sediments.</title>
        <authorList>
            <person name="Ye Y.-Q."/>
            <person name="Du Z.-J."/>
        </authorList>
    </citation>
    <scope>NUCLEOTIDE SEQUENCE [LARGE SCALE GENOMIC DNA]</scope>
    <source>
        <strain evidence="11 12">ECK-19</strain>
    </source>
</reference>
<evidence type="ECO:0000256" key="7">
    <source>
        <dbReference type="RuleBase" id="RU004016"/>
    </source>
</evidence>
<evidence type="ECO:0000256" key="6">
    <source>
        <dbReference type="ARBA" id="ARBA00023316"/>
    </source>
</evidence>
<feature type="domain" description="Peptidase S11 D-alanyl-D-alanine carboxypeptidase A N-terminal" evidence="9">
    <location>
        <begin position="29"/>
        <end position="247"/>
    </location>
</feature>
<keyword evidence="5" id="KW-0573">Peptidoglycan synthesis</keyword>
<evidence type="ECO:0000259" key="9">
    <source>
        <dbReference type="Pfam" id="PF00768"/>
    </source>
</evidence>
<dbReference type="PANTHER" id="PTHR21581">
    <property type="entry name" value="D-ALANYL-D-ALANINE CARBOXYPEPTIDASE"/>
    <property type="match status" value="1"/>
</dbReference>
<dbReference type="RefSeq" id="WP_369314313.1">
    <property type="nucleotide sequence ID" value="NZ_JBEHZE010000001.1"/>
</dbReference>
<dbReference type="InterPro" id="IPR018044">
    <property type="entry name" value="Peptidase_S11"/>
</dbReference>
<evidence type="ECO:0000313" key="12">
    <source>
        <dbReference type="Proteomes" id="UP001560685"/>
    </source>
</evidence>
<feature type="chain" id="PRO_5046043634" evidence="8">
    <location>
        <begin position="26"/>
        <end position="460"/>
    </location>
</feature>
<evidence type="ECO:0000256" key="4">
    <source>
        <dbReference type="ARBA" id="ARBA00022960"/>
    </source>
</evidence>
<protein>
    <submittedName>
        <fullName evidence="11">D-alanyl-D-alanine carboxypeptidase</fullName>
    </submittedName>
</protein>
<keyword evidence="2 8" id="KW-0732">Signal</keyword>
<keyword evidence="6" id="KW-0961">Cell wall biogenesis/degradation</keyword>
<accession>A0ABV3Z770</accession>
<dbReference type="SUPFAM" id="SSF56601">
    <property type="entry name" value="beta-lactamase/transpeptidase-like"/>
    <property type="match status" value="1"/>
</dbReference>
<keyword evidence="11" id="KW-0645">Protease</keyword>
<sequence>MAFRSVTIWALALTVGLFISPQAHANSKYAAFVIHADSGDVFFDRYSTGKRYPASLTKMMTLYLLFEAIEEGDLTLESKIKVTAHAAGQPPSKLGLTSGSTIKVETAIKALTVKSANDVAAAVAEALGGSEWRFAQTMTAKARKLGMRNTTFRNASGLPNSKQVTTARDMAILGRRVMQDFPQYYHYFSTQSFTWDGRTYRTHNALVRTFDGADGLKTGYTRRSGFNLATSATRDGNRLIGVVLGGRSSATRDAHMRKILNEAFAAIKQKPTLIASLHRNTPEPRIKPTLMATLTSQAGAPTIAENNAMREEITMAAATFVSDNGVSLDKTNDSIGALIALADTDDFNEFQRNRLAALSAEPEFASEGDTDSNIDFTWSVQIGAYSTKDMAQRELENAVQLSGMDNRDRAVLPTPRDSGNMLYRARITRLTEIEATAACKALKTNRKTCFVVSDADTKLN</sequence>
<evidence type="ECO:0000256" key="8">
    <source>
        <dbReference type="SAM" id="SignalP"/>
    </source>
</evidence>
<keyword evidence="4" id="KW-0133">Cell shape</keyword>
<dbReference type="InterPro" id="IPR007730">
    <property type="entry name" value="SPOR-like_dom"/>
</dbReference>
<gene>
    <name evidence="11" type="ORF">ABFZ84_12305</name>
</gene>
<evidence type="ECO:0000256" key="2">
    <source>
        <dbReference type="ARBA" id="ARBA00022729"/>
    </source>
</evidence>
<dbReference type="Pfam" id="PF05036">
    <property type="entry name" value="SPOR"/>
    <property type="match status" value="1"/>
</dbReference>
<dbReference type="Pfam" id="PF00768">
    <property type="entry name" value="Peptidase_S11"/>
    <property type="match status" value="1"/>
</dbReference>
<evidence type="ECO:0000256" key="1">
    <source>
        <dbReference type="ARBA" id="ARBA00007164"/>
    </source>
</evidence>
<dbReference type="InterPro" id="IPR012338">
    <property type="entry name" value="Beta-lactam/transpept-like"/>
</dbReference>
<proteinExistence type="inferred from homology"/>